<dbReference type="Pfam" id="PF00589">
    <property type="entry name" value="Phage_integrase"/>
    <property type="match status" value="1"/>
</dbReference>
<dbReference type="Pfam" id="PF13495">
    <property type="entry name" value="Phage_int_SAM_4"/>
    <property type="match status" value="1"/>
</dbReference>
<dbReference type="RefSeq" id="WP_091790916.1">
    <property type="nucleotide sequence ID" value="NZ_FNAF01000001.1"/>
</dbReference>
<evidence type="ECO:0000256" key="5">
    <source>
        <dbReference type="ARBA" id="ARBA00023172"/>
    </source>
</evidence>
<evidence type="ECO:0000256" key="1">
    <source>
        <dbReference type="ARBA" id="ARBA00003283"/>
    </source>
</evidence>
<dbReference type="GO" id="GO:0015074">
    <property type="term" value="P:DNA integration"/>
    <property type="evidence" value="ECO:0007669"/>
    <property type="project" value="UniProtKB-KW"/>
</dbReference>
<dbReference type="InterPro" id="IPR044068">
    <property type="entry name" value="CB"/>
</dbReference>
<dbReference type="PANTHER" id="PTHR30349">
    <property type="entry name" value="PHAGE INTEGRASE-RELATED"/>
    <property type="match status" value="1"/>
</dbReference>
<keyword evidence="10" id="KW-1185">Reference proteome</keyword>
<sequence length="281" mass="32625">MLKSDFYSYCTLKGLSKSTLEYYEDVLNYYQDFLGGKAIENTSVSDIKEYQHYLHDKDLALASIRNYLIGLKVFYRYIGKMDIVKSIVLPNLPKKQVEILSVEEMQLLLKSCKTLRDEIIILLMLDCGLRRSEVCRLKVTDWQFNKRLLLVKGKGSKERFQRVGHILSDKLEVYLNDCHSNTTDYLLYTRRSPFLTPSCIAKVFSNLRQATGINVYPHMLRHNYATLYMVHSLMQGNSDLYRLQVLMGHSSQATTLKYLHIAQEQLILSNSYSIIDDILSC</sequence>
<evidence type="ECO:0000256" key="4">
    <source>
        <dbReference type="ARBA" id="ARBA00023125"/>
    </source>
</evidence>
<keyword evidence="5" id="KW-0233">DNA recombination</keyword>
<evidence type="ECO:0000259" key="8">
    <source>
        <dbReference type="PROSITE" id="PS51900"/>
    </source>
</evidence>
<dbReference type="GO" id="GO:0006310">
    <property type="term" value="P:DNA recombination"/>
    <property type="evidence" value="ECO:0007669"/>
    <property type="project" value="UniProtKB-KW"/>
</dbReference>
<dbReference type="PANTHER" id="PTHR30349:SF41">
    <property type="entry name" value="INTEGRASE_RECOMBINASE PROTEIN MJ0367-RELATED"/>
    <property type="match status" value="1"/>
</dbReference>
<name>A0A1G6S548_PEPNI</name>
<dbReference type="Gene3D" id="1.10.150.130">
    <property type="match status" value="1"/>
</dbReference>
<dbReference type="SUPFAM" id="SSF56349">
    <property type="entry name" value="DNA breaking-rejoining enzymes"/>
    <property type="match status" value="1"/>
</dbReference>
<keyword evidence="3" id="KW-0229">DNA integration</keyword>
<evidence type="ECO:0000256" key="3">
    <source>
        <dbReference type="ARBA" id="ARBA00022908"/>
    </source>
</evidence>
<dbReference type="InterPro" id="IPR011010">
    <property type="entry name" value="DNA_brk_join_enz"/>
</dbReference>
<evidence type="ECO:0000256" key="2">
    <source>
        <dbReference type="ARBA" id="ARBA00008857"/>
    </source>
</evidence>
<feature type="domain" description="Core-binding (CB)" evidence="8">
    <location>
        <begin position="1"/>
        <end position="79"/>
    </location>
</feature>
<evidence type="ECO:0000313" key="9">
    <source>
        <dbReference type="EMBL" id="SDD11978.1"/>
    </source>
</evidence>
<comment type="function">
    <text evidence="1">Site-specific tyrosine recombinase, which acts by catalyzing the cutting and rejoining of the recombining DNA molecules.</text>
</comment>
<dbReference type="InterPro" id="IPR013762">
    <property type="entry name" value="Integrase-like_cat_sf"/>
</dbReference>
<reference evidence="9 10" key="1">
    <citation type="submission" date="2016-10" db="EMBL/GenBank/DDBJ databases">
        <authorList>
            <person name="de Groot N.N."/>
        </authorList>
    </citation>
    <scope>NUCLEOTIDE SEQUENCE [LARGE SCALE GENOMIC DNA]</scope>
    <source>
        <strain evidence="9 10">DSM 20475</strain>
    </source>
</reference>
<dbReference type="PROSITE" id="PS51898">
    <property type="entry name" value="TYR_RECOMBINASE"/>
    <property type="match status" value="1"/>
</dbReference>
<dbReference type="GO" id="GO:0003677">
    <property type="term" value="F:DNA binding"/>
    <property type="evidence" value="ECO:0007669"/>
    <property type="project" value="UniProtKB-UniRule"/>
</dbReference>
<protein>
    <submittedName>
        <fullName evidence="9">Integrase/recombinase XerD</fullName>
    </submittedName>
</protein>
<dbReference type="InterPro" id="IPR050090">
    <property type="entry name" value="Tyrosine_recombinase_XerCD"/>
</dbReference>
<keyword evidence="4 6" id="KW-0238">DNA-binding</keyword>
<dbReference type="STRING" id="2741.SAMN04489866_101229"/>
<dbReference type="Gene3D" id="1.10.443.10">
    <property type="entry name" value="Intergrase catalytic core"/>
    <property type="match status" value="1"/>
</dbReference>
<dbReference type="InterPro" id="IPR002104">
    <property type="entry name" value="Integrase_catalytic"/>
</dbReference>
<dbReference type="OrthoDB" id="184666at2"/>
<gene>
    <name evidence="9" type="ORF">SAMN04489866_101229</name>
</gene>
<dbReference type="InterPro" id="IPR004107">
    <property type="entry name" value="Integrase_SAM-like_N"/>
</dbReference>
<dbReference type="AlphaFoldDB" id="A0A1G6S548"/>
<proteinExistence type="inferred from homology"/>
<dbReference type="EMBL" id="FNAF01000001">
    <property type="protein sequence ID" value="SDD11978.1"/>
    <property type="molecule type" value="Genomic_DNA"/>
</dbReference>
<accession>A0A1G6S548</accession>
<evidence type="ECO:0000256" key="6">
    <source>
        <dbReference type="PROSITE-ProRule" id="PRU01248"/>
    </source>
</evidence>
<evidence type="ECO:0000259" key="7">
    <source>
        <dbReference type="PROSITE" id="PS51898"/>
    </source>
</evidence>
<comment type="similarity">
    <text evidence="2">Belongs to the 'phage' integrase family.</text>
</comment>
<feature type="domain" description="Tyr recombinase" evidence="7">
    <location>
        <begin position="95"/>
        <end position="271"/>
    </location>
</feature>
<dbReference type="Proteomes" id="UP000198995">
    <property type="component" value="Unassembled WGS sequence"/>
</dbReference>
<evidence type="ECO:0000313" key="10">
    <source>
        <dbReference type="Proteomes" id="UP000198995"/>
    </source>
</evidence>
<dbReference type="PROSITE" id="PS51900">
    <property type="entry name" value="CB"/>
    <property type="match status" value="1"/>
</dbReference>
<organism evidence="9 10">
    <name type="scientific">Peptococcus niger</name>
    <dbReference type="NCBI Taxonomy" id="2741"/>
    <lineage>
        <taxon>Bacteria</taxon>
        <taxon>Bacillati</taxon>
        <taxon>Bacillota</taxon>
        <taxon>Clostridia</taxon>
        <taxon>Eubacteriales</taxon>
        <taxon>Peptococcaceae</taxon>
        <taxon>Peptococcus</taxon>
    </lineage>
</organism>
<dbReference type="InterPro" id="IPR010998">
    <property type="entry name" value="Integrase_recombinase_N"/>
</dbReference>